<reference evidence="1 2" key="1">
    <citation type="submission" date="2018-06" db="EMBL/GenBank/DDBJ databases">
        <authorList>
            <consortium name="Pathogen Informatics"/>
            <person name="Doyle S."/>
        </authorList>
    </citation>
    <scope>NUCLEOTIDE SEQUENCE [LARGE SCALE GENOMIC DNA]</scope>
    <source>
        <strain evidence="1 2">NCTC13316</strain>
    </source>
</reference>
<sequence length="278" mass="32633">MFYTLDSNPQENLEFKPNSYHTMCFCCFRDKEHALSWIKKLIPQNRCQVFHKWSSESVRGRRKQKVRETFIENINKNIHDIDFKVYCISSTESDISFITQGFYSSNLNNISQEKNDNGKNYLVFKITQNNNIKIPALRAARLIWAFEGLRMLNSMFEFEGKILSDWFASDSYDTAVPVTGVSLVNFLLSNIGIKIQLEIPNDPKNEIFELMSDWFSGWCRTYMEKSEPFGSKYEKLIEKAPEKFIHLILNPPYNPITYGQHCLLMEFNTTTNTLRLVY</sequence>
<organism evidence="1 2">
    <name type="scientific">Legionella busanensis</name>
    <dbReference type="NCBI Taxonomy" id="190655"/>
    <lineage>
        <taxon>Bacteria</taxon>
        <taxon>Pseudomonadati</taxon>
        <taxon>Pseudomonadota</taxon>
        <taxon>Gammaproteobacteria</taxon>
        <taxon>Legionellales</taxon>
        <taxon>Legionellaceae</taxon>
        <taxon>Legionella</taxon>
    </lineage>
</organism>
<evidence type="ECO:0000313" key="2">
    <source>
        <dbReference type="Proteomes" id="UP000254794"/>
    </source>
</evidence>
<dbReference type="AlphaFoldDB" id="A0A378KDL2"/>
<keyword evidence="2" id="KW-1185">Reference proteome</keyword>
<dbReference type="Proteomes" id="UP000254794">
    <property type="component" value="Unassembled WGS sequence"/>
</dbReference>
<accession>A0A378KDL2</accession>
<proteinExistence type="predicted"/>
<gene>
    <name evidence="1" type="ORF">NCTC13316_03484</name>
</gene>
<dbReference type="RefSeq" id="WP_115332973.1">
    <property type="nucleotide sequence ID" value="NZ_CAAAHP010000008.1"/>
</dbReference>
<name>A0A378KDL2_9GAMM</name>
<dbReference type="EMBL" id="UGOD01000006">
    <property type="protein sequence ID" value="STX81611.1"/>
    <property type="molecule type" value="Genomic_DNA"/>
</dbReference>
<protein>
    <submittedName>
        <fullName evidence="1">Uncharacterized protein</fullName>
    </submittedName>
</protein>
<evidence type="ECO:0000313" key="1">
    <source>
        <dbReference type="EMBL" id="STX81611.1"/>
    </source>
</evidence>
<dbReference type="OrthoDB" id="9910673at2"/>